<evidence type="ECO:0000313" key="2">
    <source>
        <dbReference type="EMBL" id="OAA66552.1"/>
    </source>
</evidence>
<dbReference type="PANTHER" id="PTHR44167">
    <property type="entry name" value="OVARIAN-SPECIFIC SERINE/THREONINE-PROTEIN KINASE LOK-RELATED"/>
    <property type="match status" value="1"/>
</dbReference>
<dbReference type="EMBL" id="AZHD01000002">
    <property type="protein sequence ID" value="OAA66552.1"/>
    <property type="molecule type" value="Genomic_DNA"/>
</dbReference>
<dbReference type="STRING" id="1081102.A0A162JBI9"/>
<keyword evidence="2" id="KW-0418">Kinase</keyword>
<dbReference type="Pfam" id="PF00069">
    <property type="entry name" value="Pkinase"/>
    <property type="match status" value="1"/>
</dbReference>
<dbReference type="InterPro" id="IPR000719">
    <property type="entry name" value="Prot_kinase_dom"/>
</dbReference>
<proteinExistence type="predicted"/>
<sequence>MAEATPHKEKPPPVAGEEESLWSIEVPRQAYRHSQDRGSPVFSLQFVAIRQLDRKRWHVRVVIECTLVSAPTTRERRETLEQLCRAIDFSRMELLDDTLTELFIHSERCGTTVRRFVHAPLQERLPFNPEGVAVFVDSREDPARFRFPAFDSTTTRLVQWDQLRVVERLPALAAYTVQLLLDGDEGGQQLYVLKSIERNLYIVEDTLALESELCVLEQVGGRDHIVRLVAAVVSDNPYSSSTPDSTGSSRRRVLRGLLLEYHPGGTLEAVLQAHAENGNANGHSNGAGDAVPWQLWATNLCTAVAFLHEHGFTHMDIKPSNMVIDKENNLVLIDVGGAGGFTREWLSPSMQALEQNSEPLEAPFEDRKQNDMWAVGKTLLHIAETTERSDERFRIEAEASKLMSDPPLASLRQAAARLQQEPAKRQRSRCQNLCSDQSTVYPTTAIN</sequence>
<dbReference type="OrthoDB" id="4062651at2759"/>
<dbReference type="InterPro" id="IPR008271">
    <property type="entry name" value="Ser/Thr_kinase_AS"/>
</dbReference>
<keyword evidence="2" id="KW-0808">Transferase</keyword>
<dbReference type="SUPFAM" id="SSF56112">
    <property type="entry name" value="Protein kinase-like (PK-like)"/>
    <property type="match status" value="1"/>
</dbReference>
<reference evidence="2 3" key="1">
    <citation type="journal article" date="2016" name="Genome Biol. Evol.">
        <title>Divergent and convergent evolution of fungal pathogenicity.</title>
        <authorList>
            <person name="Shang Y."/>
            <person name="Xiao G."/>
            <person name="Zheng P."/>
            <person name="Cen K."/>
            <person name="Zhan S."/>
            <person name="Wang C."/>
        </authorList>
    </citation>
    <scope>NUCLEOTIDE SEQUENCE [LARGE SCALE GENOMIC DNA]</scope>
    <source>
        <strain evidence="2 3">RCEF 264</strain>
    </source>
</reference>
<evidence type="ECO:0000313" key="3">
    <source>
        <dbReference type="Proteomes" id="UP000076874"/>
    </source>
</evidence>
<dbReference type="Proteomes" id="UP000076874">
    <property type="component" value="Unassembled WGS sequence"/>
</dbReference>
<dbReference type="PANTHER" id="PTHR44167:SF24">
    <property type="entry name" value="SERINE_THREONINE-PROTEIN KINASE CHK2"/>
    <property type="match status" value="1"/>
</dbReference>
<dbReference type="AlphaFoldDB" id="A0A162JBI9"/>
<evidence type="ECO:0000259" key="1">
    <source>
        <dbReference type="PROSITE" id="PS50011"/>
    </source>
</evidence>
<accession>A0A162JBI9</accession>
<dbReference type="InterPro" id="IPR011009">
    <property type="entry name" value="Kinase-like_dom_sf"/>
</dbReference>
<keyword evidence="3" id="KW-1185">Reference proteome</keyword>
<gene>
    <name evidence="2" type="ORF">SPI_01128</name>
</gene>
<dbReference type="Gene3D" id="1.10.510.10">
    <property type="entry name" value="Transferase(Phosphotransferase) domain 1"/>
    <property type="match status" value="1"/>
</dbReference>
<dbReference type="PROSITE" id="PS00108">
    <property type="entry name" value="PROTEIN_KINASE_ST"/>
    <property type="match status" value="1"/>
</dbReference>
<feature type="domain" description="Protein kinase" evidence="1">
    <location>
        <begin position="163"/>
        <end position="447"/>
    </location>
</feature>
<dbReference type="GO" id="GO:0004674">
    <property type="term" value="F:protein serine/threonine kinase activity"/>
    <property type="evidence" value="ECO:0007669"/>
    <property type="project" value="TreeGrafter"/>
</dbReference>
<comment type="caution">
    <text evidence="2">The sequence shown here is derived from an EMBL/GenBank/DDBJ whole genome shotgun (WGS) entry which is preliminary data.</text>
</comment>
<dbReference type="SMART" id="SM00220">
    <property type="entry name" value="S_TKc"/>
    <property type="match status" value="1"/>
</dbReference>
<name>A0A162JBI9_9HYPO</name>
<dbReference type="GO" id="GO:0005524">
    <property type="term" value="F:ATP binding"/>
    <property type="evidence" value="ECO:0007669"/>
    <property type="project" value="InterPro"/>
</dbReference>
<dbReference type="GO" id="GO:0005634">
    <property type="term" value="C:nucleus"/>
    <property type="evidence" value="ECO:0007669"/>
    <property type="project" value="TreeGrafter"/>
</dbReference>
<protein>
    <submittedName>
        <fullName evidence="2">Protein kinase domain-containing protein</fullName>
    </submittedName>
</protein>
<dbReference type="GO" id="GO:0044773">
    <property type="term" value="P:mitotic DNA damage checkpoint signaling"/>
    <property type="evidence" value="ECO:0007669"/>
    <property type="project" value="TreeGrafter"/>
</dbReference>
<dbReference type="PROSITE" id="PS50011">
    <property type="entry name" value="PROTEIN_KINASE_DOM"/>
    <property type="match status" value="1"/>
</dbReference>
<organism evidence="2 3">
    <name type="scientific">Niveomyces insectorum RCEF 264</name>
    <dbReference type="NCBI Taxonomy" id="1081102"/>
    <lineage>
        <taxon>Eukaryota</taxon>
        <taxon>Fungi</taxon>
        <taxon>Dikarya</taxon>
        <taxon>Ascomycota</taxon>
        <taxon>Pezizomycotina</taxon>
        <taxon>Sordariomycetes</taxon>
        <taxon>Hypocreomycetidae</taxon>
        <taxon>Hypocreales</taxon>
        <taxon>Cordycipitaceae</taxon>
        <taxon>Niveomyces</taxon>
    </lineage>
</organism>